<organism evidence="1 2">
    <name type="scientific">Pseudomonas amygdali pv. mori str. 301020</name>
    <dbReference type="NCBI Taxonomy" id="629261"/>
    <lineage>
        <taxon>Bacteria</taxon>
        <taxon>Pseudomonadati</taxon>
        <taxon>Pseudomonadota</taxon>
        <taxon>Gammaproteobacteria</taxon>
        <taxon>Pseudomonadales</taxon>
        <taxon>Pseudomonadaceae</taxon>
        <taxon>Pseudomonas</taxon>
        <taxon>Pseudomonas amygdali</taxon>
    </lineage>
</organism>
<sequence>AGHAMHYSALGYTAAEIAQVLEEHHLLTNDYRFKL</sequence>
<accession>A0A656GNU4</accession>
<comment type="caution">
    <text evidence="1">The sequence shown here is derived from an EMBL/GenBank/DDBJ whole genome shotgun (WGS) entry which is preliminary data.</text>
</comment>
<proteinExistence type="predicted"/>
<dbReference type="EMBL" id="AEAG01003067">
    <property type="protein sequence ID" value="EGH26930.1"/>
    <property type="molecule type" value="Genomic_DNA"/>
</dbReference>
<dbReference type="AlphaFoldDB" id="A0A656GNU4"/>
<reference evidence="1 2" key="1">
    <citation type="journal article" date="2011" name="PLoS Pathog.">
        <title>Dynamic evolution of pathogenicity revealed by sequencing and comparative genomics of 19 Pseudomonas syringae isolates.</title>
        <authorList>
            <person name="Baltrus D.A."/>
            <person name="Nishimura M.T."/>
            <person name="Romanchuk A."/>
            <person name="Chang J.H."/>
            <person name="Mukhtar M.S."/>
            <person name="Cherkis K."/>
            <person name="Roach J."/>
            <person name="Grant S.R."/>
            <person name="Jones C.D."/>
            <person name="Dangl J.L."/>
        </authorList>
    </citation>
    <scope>NUCLEOTIDE SEQUENCE [LARGE SCALE GENOMIC DNA]</scope>
    <source>
        <strain evidence="1 2">301020</strain>
    </source>
</reference>
<feature type="non-terminal residue" evidence="1">
    <location>
        <position position="35"/>
    </location>
</feature>
<evidence type="ECO:0000313" key="2">
    <source>
        <dbReference type="Proteomes" id="UP000003465"/>
    </source>
</evidence>
<name>A0A656GNU4_PSEA0</name>
<gene>
    <name evidence="1" type="ORF">PSYMO_37801</name>
</gene>
<dbReference type="Proteomes" id="UP000003465">
    <property type="component" value="Unassembled WGS sequence"/>
</dbReference>
<feature type="non-terminal residue" evidence="1">
    <location>
        <position position="1"/>
    </location>
</feature>
<evidence type="ECO:0000313" key="1">
    <source>
        <dbReference type="EMBL" id="EGH26930.1"/>
    </source>
</evidence>
<protein>
    <submittedName>
        <fullName evidence="1">Uncharacterized protein</fullName>
    </submittedName>
</protein>